<feature type="transmembrane region" description="Helical" evidence="24">
    <location>
        <begin position="105"/>
        <end position="128"/>
    </location>
</feature>
<evidence type="ECO:0000256" key="24">
    <source>
        <dbReference type="SAM" id="Phobius"/>
    </source>
</evidence>
<feature type="transmembrane region" description="Helical" evidence="24">
    <location>
        <begin position="203"/>
        <end position="225"/>
    </location>
</feature>
<keyword evidence="8" id="KW-1003">Cell membrane</keyword>
<comment type="pathway">
    <text evidence="3">Phospholipid metabolism; CDP-diacylglycerol biosynthesis; CDP-diacylglycerol from sn-glycerol 3-phosphate: step 3/3.</text>
</comment>
<dbReference type="Proteomes" id="UP000198577">
    <property type="component" value="Unassembled WGS sequence"/>
</dbReference>
<dbReference type="GO" id="GO:0005886">
    <property type="term" value="C:plasma membrane"/>
    <property type="evidence" value="ECO:0007669"/>
    <property type="project" value="UniProtKB-SubCell"/>
</dbReference>
<feature type="transmembrane region" description="Helical" evidence="24">
    <location>
        <begin position="6"/>
        <end position="39"/>
    </location>
</feature>
<keyword evidence="17" id="KW-1208">Phospholipid metabolism</keyword>
<evidence type="ECO:0000256" key="14">
    <source>
        <dbReference type="ARBA" id="ARBA00023098"/>
    </source>
</evidence>
<keyword evidence="14" id="KW-0443">Lipid metabolism</keyword>
<comment type="similarity">
    <text evidence="5">Belongs to the CDS family.</text>
</comment>
<keyword evidence="9" id="KW-0444">Lipid biosynthesis</keyword>
<keyword evidence="12 25" id="KW-0548">Nucleotidyltransferase</keyword>
<evidence type="ECO:0000256" key="21">
    <source>
        <dbReference type="ARBA" id="ARBA00032396"/>
    </source>
</evidence>
<protein>
    <recommendedName>
        <fullName evidence="7">Phosphatidate cytidylyltransferase</fullName>
        <ecNumber evidence="6">2.7.7.41</ecNumber>
    </recommendedName>
    <alternativeName>
        <fullName evidence="20">CDP-DAG synthase</fullName>
    </alternativeName>
    <alternativeName>
        <fullName evidence="22">CDP-DG synthase</fullName>
    </alternativeName>
    <alternativeName>
        <fullName evidence="18">CDP-diacylglycerol synthase</fullName>
    </alternativeName>
    <alternativeName>
        <fullName evidence="21">CDP-diglyceride pyrophosphorylase</fullName>
    </alternativeName>
    <alternativeName>
        <fullName evidence="23">CDP-diglyceride synthase</fullName>
    </alternativeName>
    <alternativeName>
        <fullName evidence="19">CTP:phosphatidate cytidylyltransferase</fullName>
    </alternativeName>
</protein>
<name>A0A1I5RQL4_9FIRM</name>
<evidence type="ECO:0000256" key="16">
    <source>
        <dbReference type="ARBA" id="ARBA00023209"/>
    </source>
</evidence>
<evidence type="ECO:0000256" key="10">
    <source>
        <dbReference type="ARBA" id="ARBA00022679"/>
    </source>
</evidence>
<sequence>MLILRIASAAIGIAYLILAFYVGGWFLDLSVLVISLIGMHEFYTAVRHRGYNPLSWVGYLFISLLFWFITLYSNDSHTILLGALLAAFFCLFLTVVFPRLNFLDACLTVFGCIYPGMAFMYLILLYDADTYGKYLLIFTLFATWATDTFAYFTGLALGKNKLCPRISPKKTVEGSIGGILGSLIIGILVGMVFTHFYKVEIGYLHYAIISLLCGITSQMGDLSASSIKRFCNIKDFGRIMPGHGGILDRFDSIIFTVPIVYLYYLLFLN</sequence>
<organism evidence="25 26">
    <name type="scientific">Caldicoprobacter faecalis</name>
    <dbReference type="NCBI Taxonomy" id="937334"/>
    <lineage>
        <taxon>Bacteria</taxon>
        <taxon>Bacillati</taxon>
        <taxon>Bacillota</taxon>
        <taxon>Clostridia</taxon>
        <taxon>Caldicoprobacterales</taxon>
        <taxon>Caldicoprobacteraceae</taxon>
        <taxon>Caldicoprobacter</taxon>
    </lineage>
</organism>
<evidence type="ECO:0000256" key="2">
    <source>
        <dbReference type="ARBA" id="ARBA00004651"/>
    </source>
</evidence>
<accession>A0A1I5RQL4</accession>
<evidence type="ECO:0000256" key="17">
    <source>
        <dbReference type="ARBA" id="ARBA00023264"/>
    </source>
</evidence>
<comment type="pathway">
    <text evidence="4">Lipid metabolism.</text>
</comment>
<evidence type="ECO:0000256" key="23">
    <source>
        <dbReference type="ARBA" id="ARBA00033406"/>
    </source>
</evidence>
<dbReference type="GO" id="GO:0016024">
    <property type="term" value="P:CDP-diacylglycerol biosynthetic process"/>
    <property type="evidence" value="ECO:0007669"/>
    <property type="project" value="TreeGrafter"/>
</dbReference>
<proteinExistence type="inferred from homology"/>
<keyword evidence="26" id="KW-1185">Reference proteome</keyword>
<dbReference type="EC" id="2.7.7.41" evidence="6"/>
<evidence type="ECO:0000256" key="13">
    <source>
        <dbReference type="ARBA" id="ARBA00022989"/>
    </source>
</evidence>
<dbReference type="OrthoDB" id="9799199at2"/>
<evidence type="ECO:0000256" key="4">
    <source>
        <dbReference type="ARBA" id="ARBA00005189"/>
    </source>
</evidence>
<reference evidence="25 26" key="1">
    <citation type="submission" date="2016-10" db="EMBL/GenBank/DDBJ databases">
        <authorList>
            <person name="de Groot N.N."/>
        </authorList>
    </citation>
    <scope>NUCLEOTIDE SEQUENCE [LARGE SCALE GENOMIC DNA]</scope>
    <source>
        <strain evidence="25 26">DSM 20678</strain>
    </source>
</reference>
<evidence type="ECO:0000256" key="18">
    <source>
        <dbReference type="ARBA" id="ARBA00029893"/>
    </source>
</evidence>
<keyword evidence="11 24" id="KW-0812">Transmembrane</keyword>
<feature type="transmembrane region" description="Helical" evidence="24">
    <location>
        <begin position="51"/>
        <end position="72"/>
    </location>
</feature>
<evidence type="ECO:0000256" key="8">
    <source>
        <dbReference type="ARBA" id="ARBA00022475"/>
    </source>
</evidence>
<evidence type="ECO:0000256" key="15">
    <source>
        <dbReference type="ARBA" id="ARBA00023136"/>
    </source>
</evidence>
<keyword evidence="10 25" id="KW-0808">Transferase</keyword>
<dbReference type="GO" id="GO:0004605">
    <property type="term" value="F:phosphatidate cytidylyltransferase activity"/>
    <property type="evidence" value="ECO:0007669"/>
    <property type="project" value="UniProtKB-EC"/>
</dbReference>
<evidence type="ECO:0000256" key="3">
    <source>
        <dbReference type="ARBA" id="ARBA00005119"/>
    </source>
</evidence>
<comment type="catalytic activity">
    <reaction evidence="1">
        <text>a 1,2-diacyl-sn-glycero-3-phosphate + CTP + H(+) = a CDP-1,2-diacyl-sn-glycerol + diphosphate</text>
        <dbReference type="Rhea" id="RHEA:16229"/>
        <dbReference type="ChEBI" id="CHEBI:15378"/>
        <dbReference type="ChEBI" id="CHEBI:33019"/>
        <dbReference type="ChEBI" id="CHEBI:37563"/>
        <dbReference type="ChEBI" id="CHEBI:58332"/>
        <dbReference type="ChEBI" id="CHEBI:58608"/>
        <dbReference type="EC" id="2.7.7.41"/>
    </reaction>
</comment>
<evidence type="ECO:0000313" key="25">
    <source>
        <dbReference type="EMBL" id="SFP60541.1"/>
    </source>
</evidence>
<evidence type="ECO:0000256" key="11">
    <source>
        <dbReference type="ARBA" id="ARBA00022692"/>
    </source>
</evidence>
<comment type="subcellular location">
    <subcellularLocation>
        <location evidence="2">Cell membrane</location>
        <topology evidence="2">Multi-pass membrane protein</topology>
    </subcellularLocation>
</comment>
<dbReference type="AlphaFoldDB" id="A0A1I5RQL4"/>
<dbReference type="STRING" id="937334.SAMN05444406_10170"/>
<keyword evidence="15 24" id="KW-0472">Membrane</keyword>
<evidence type="ECO:0000256" key="5">
    <source>
        <dbReference type="ARBA" id="ARBA00010185"/>
    </source>
</evidence>
<evidence type="ECO:0000256" key="20">
    <source>
        <dbReference type="ARBA" id="ARBA00032253"/>
    </source>
</evidence>
<gene>
    <name evidence="25" type="ORF">SAMN05444406_10170</name>
</gene>
<dbReference type="EMBL" id="FOXR01000001">
    <property type="protein sequence ID" value="SFP60541.1"/>
    <property type="molecule type" value="Genomic_DNA"/>
</dbReference>
<evidence type="ECO:0000256" key="6">
    <source>
        <dbReference type="ARBA" id="ARBA00012487"/>
    </source>
</evidence>
<keyword evidence="16" id="KW-0594">Phospholipid biosynthesis</keyword>
<evidence type="ECO:0000256" key="12">
    <source>
        <dbReference type="ARBA" id="ARBA00022695"/>
    </source>
</evidence>
<feature type="transmembrane region" description="Helical" evidence="24">
    <location>
        <begin position="78"/>
        <end position="98"/>
    </location>
</feature>
<dbReference type="PANTHER" id="PTHR46382:SF1">
    <property type="entry name" value="PHOSPHATIDATE CYTIDYLYLTRANSFERASE"/>
    <property type="match status" value="1"/>
</dbReference>
<dbReference type="RefSeq" id="WP_035145903.1">
    <property type="nucleotide sequence ID" value="NZ_FOXR01000001.1"/>
</dbReference>
<dbReference type="Pfam" id="PF01148">
    <property type="entry name" value="CTP_transf_1"/>
    <property type="match status" value="1"/>
</dbReference>
<evidence type="ECO:0000256" key="9">
    <source>
        <dbReference type="ARBA" id="ARBA00022516"/>
    </source>
</evidence>
<evidence type="ECO:0000313" key="26">
    <source>
        <dbReference type="Proteomes" id="UP000198577"/>
    </source>
</evidence>
<feature type="transmembrane region" description="Helical" evidence="24">
    <location>
        <begin position="134"/>
        <end position="157"/>
    </location>
</feature>
<feature type="transmembrane region" description="Helical" evidence="24">
    <location>
        <begin position="246"/>
        <end position="266"/>
    </location>
</feature>
<keyword evidence="13 24" id="KW-1133">Transmembrane helix</keyword>
<dbReference type="PANTHER" id="PTHR46382">
    <property type="entry name" value="PHOSPHATIDATE CYTIDYLYLTRANSFERASE"/>
    <property type="match status" value="1"/>
</dbReference>
<evidence type="ECO:0000256" key="19">
    <source>
        <dbReference type="ARBA" id="ARBA00031825"/>
    </source>
</evidence>
<feature type="transmembrane region" description="Helical" evidence="24">
    <location>
        <begin position="178"/>
        <end position="197"/>
    </location>
</feature>
<evidence type="ECO:0000256" key="7">
    <source>
        <dbReference type="ARBA" id="ARBA00019373"/>
    </source>
</evidence>
<evidence type="ECO:0000256" key="22">
    <source>
        <dbReference type="ARBA" id="ARBA00032743"/>
    </source>
</evidence>
<evidence type="ECO:0000256" key="1">
    <source>
        <dbReference type="ARBA" id="ARBA00001698"/>
    </source>
</evidence>